<feature type="compositionally biased region" description="Low complexity" evidence="1">
    <location>
        <begin position="943"/>
        <end position="957"/>
    </location>
</feature>
<feature type="region of interest" description="Disordered" evidence="1">
    <location>
        <begin position="887"/>
        <end position="910"/>
    </location>
</feature>
<feature type="compositionally biased region" description="Low complexity" evidence="1">
    <location>
        <begin position="289"/>
        <end position="307"/>
    </location>
</feature>
<feature type="compositionally biased region" description="Polar residues" evidence="1">
    <location>
        <begin position="749"/>
        <end position="758"/>
    </location>
</feature>
<sequence>MCSSPLNPYSAATQPSPAGTNRATTPANPFGNSFPFSPLQEQGPSSGFSLEDNNKDSKEGIVDVGNGASVGEGTSSTPGELGRLRNLLTNKRPSTGGEEGSESMDHTGLGDGSDTRNENRILKGLLNQDDKDEARGEDSTATMRSSPGSRHVGTRLNPGSASSSDPPKASTNNNNMLLKLLNEKTDDDDLEQQKQNELLQQLLLKKQDEERKPPPMSMDTGQQQQQQEDPLLKSLGFSNPTPSPPSNTDPISGLNVSSIIGTRKRPSDEGDDGGGGPTTKRAMDGMMHPSGPQVSSSGPSTTSAGKSKLWEKNQMLASLLAKQPPKPTTIPPLPASIISAMPQEKLPRVVDPAKPRPGGWSGGGLQPPSTTQSPTRPNVQQQTQGRRQPGPNFSMNHPEQQQQQQQQQQLQQQVLLQQKQQQLQQQQQQQHGHTHQQETLYVTSVTSCTSGDFRTSGPVGAADSPSMWDGQSSDPVLSEILDQVIDIVPESIITGTPPAYTSTTMPQSGGFPPPPLYQQRPRLNIQTPGQLGVRPAGNMQYSNSQQSLIFKQRQLLQQQHKQRLLQQQQQQQLLIPSNAAAAEQLSSSGLQNIDSLLNNSVAPNVSLQRSSSVPDSQLSPNYGSQMINSGGAQISPGQRQPYSPHSQLTSPLGQPQPQTQQQVAQQPQQGFSPVGSGLNNFSNNQQGAQARLSPHPPGGLPPFQQSQLSPRISQGQQGYPALSNSLTQSSQAANNWSTQSRLSLQQQQNPMLNAQLTGSYGGGSGRQFTTQRGQQAPQQQLPPVRSLPSPGTPGGPRQSPYPPESFPPPASPTAGNYQAAGQFPQQLRLQRTISAPSATTQLPEPHPLQSHHHSQHHPMLYQPPPPQPPPDSQFCFNQADIHIYGANDRGRPQAHTPTNHQPGGGNNGISSEYVRQELRAVVGARTQQQSGGGGGGGGGGQSQGARQQQQQLQLGQQVSPTDLDSLGSLAFDIPTSGEWHQYKQHGALT</sequence>
<feature type="compositionally biased region" description="Low complexity" evidence="1">
    <location>
        <begin position="193"/>
        <end position="204"/>
    </location>
</feature>
<feature type="region of interest" description="Disordered" evidence="1">
    <location>
        <begin position="1"/>
        <end position="411"/>
    </location>
</feature>
<feature type="compositionally biased region" description="Low complexity" evidence="1">
    <location>
        <begin position="366"/>
        <end position="391"/>
    </location>
</feature>
<feature type="compositionally biased region" description="Polar residues" evidence="1">
    <location>
        <begin position="139"/>
        <end position="148"/>
    </location>
</feature>
<feature type="compositionally biased region" description="Polar residues" evidence="1">
    <location>
        <begin position="607"/>
        <end position="645"/>
    </location>
</feature>
<feature type="compositionally biased region" description="Low complexity" evidence="1">
    <location>
        <begin position="739"/>
        <end position="748"/>
    </location>
</feature>
<feature type="compositionally biased region" description="Pro residues" evidence="1">
    <location>
        <begin position="861"/>
        <end position="871"/>
    </location>
</feature>
<feature type="compositionally biased region" description="Polar residues" evidence="1">
    <location>
        <begin position="157"/>
        <end position="171"/>
    </location>
</feature>
<feature type="compositionally biased region" description="Polar residues" evidence="1">
    <location>
        <begin position="677"/>
        <end position="688"/>
    </location>
</feature>
<feature type="region of interest" description="Disordered" evidence="1">
    <location>
        <begin position="607"/>
        <end position="818"/>
    </location>
</feature>
<feature type="compositionally biased region" description="Pro residues" evidence="1">
    <location>
        <begin position="324"/>
        <end position="334"/>
    </location>
</feature>
<reference evidence="2 3" key="1">
    <citation type="journal article" date="2022" name="Allergy">
        <title>Genome assembly and annotation of Periplaneta americana reveal a comprehensive cockroach allergen profile.</title>
        <authorList>
            <person name="Wang L."/>
            <person name="Xiong Q."/>
            <person name="Saelim N."/>
            <person name="Wang L."/>
            <person name="Nong W."/>
            <person name="Wan A.T."/>
            <person name="Shi M."/>
            <person name="Liu X."/>
            <person name="Cao Q."/>
            <person name="Hui J.H.L."/>
            <person name="Sookrung N."/>
            <person name="Leung T.F."/>
            <person name="Tungtrongchitr A."/>
            <person name="Tsui S.K.W."/>
        </authorList>
    </citation>
    <scope>NUCLEOTIDE SEQUENCE [LARGE SCALE GENOMIC DNA]</scope>
    <source>
        <strain evidence="2">PWHHKU_190912</strain>
    </source>
</reference>
<feature type="compositionally biased region" description="Basic and acidic residues" evidence="1">
    <location>
        <begin position="345"/>
        <end position="354"/>
    </location>
</feature>
<feature type="compositionally biased region" description="Basic and acidic residues" evidence="1">
    <location>
        <begin position="128"/>
        <end position="138"/>
    </location>
</feature>
<evidence type="ECO:0000313" key="3">
    <source>
        <dbReference type="Proteomes" id="UP001148838"/>
    </source>
</evidence>
<feature type="compositionally biased region" description="Basic and acidic residues" evidence="1">
    <location>
        <begin position="52"/>
        <end position="61"/>
    </location>
</feature>
<feature type="compositionally biased region" description="Pro residues" evidence="1">
    <location>
        <begin position="799"/>
        <end position="811"/>
    </location>
</feature>
<evidence type="ECO:0000256" key="1">
    <source>
        <dbReference type="SAM" id="MobiDB-lite"/>
    </source>
</evidence>
<feature type="region of interest" description="Disordered" evidence="1">
    <location>
        <begin position="838"/>
        <end position="875"/>
    </location>
</feature>
<evidence type="ECO:0000313" key="2">
    <source>
        <dbReference type="EMBL" id="KAJ4443561.1"/>
    </source>
</evidence>
<dbReference type="Proteomes" id="UP001148838">
    <property type="component" value="Unassembled WGS sequence"/>
</dbReference>
<feature type="compositionally biased region" description="Gly residues" evidence="1">
    <location>
        <begin position="930"/>
        <end position="942"/>
    </location>
</feature>
<feature type="compositionally biased region" description="Polar residues" evidence="1">
    <location>
        <begin position="1"/>
        <end position="48"/>
    </location>
</feature>
<organism evidence="2 3">
    <name type="scientific">Periplaneta americana</name>
    <name type="common">American cockroach</name>
    <name type="synonym">Blatta americana</name>
    <dbReference type="NCBI Taxonomy" id="6978"/>
    <lineage>
        <taxon>Eukaryota</taxon>
        <taxon>Metazoa</taxon>
        <taxon>Ecdysozoa</taxon>
        <taxon>Arthropoda</taxon>
        <taxon>Hexapoda</taxon>
        <taxon>Insecta</taxon>
        <taxon>Pterygota</taxon>
        <taxon>Neoptera</taxon>
        <taxon>Polyneoptera</taxon>
        <taxon>Dictyoptera</taxon>
        <taxon>Blattodea</taxon>
        <taxon>Blattoidea</taxon>
        <taxon>Blattidae</taxon>
        <taxon>Blattinae</taxon>
        <taxon>Periplaneta</taxon>
    </lineage>
</organism>
<feature type="compositionally biased region" description="Polar residues" evidence="1">
    <location>
        <begin position="703"/>
        <end position="738"/>
    </location>
</feature>
<name>A0ABQ8TAI9_PERAM</name>
<feature type="region of interest" description="Disordered" evidence="1">
    <location>
        <begin position="496"/>
        <end position="520"/>
    </location>
</feature>
<feature type="compositionally biased region" description="Low complexity" evidence="1">
    <location>
        <begin position="646"/>
        <end position="670"/>
    </location>
</feature>
<feature type="region of interest" description="Disordered" evidence="1">
    <location>
        <begin position="924"/>
        <end position="966"/>
    </location>
</feature>
<accession>A0ABQ8TAI9</accession>
<comment type="caution">
    <text evidence="2">The sequence shown here is derived from an EMBL/GenBank/DDBJ whole genome shotgun (WGS) entry which is preliminary data.</text>
</comment>
<keyword evidence="3" id="KW-1185">Reference proteome</keyword>
<dbReference type="EMBL" id="JAJSOF020000013">
    <property type="protein sequence ID" value="KAJ4443561.1"/>
    <property type="molecule type" value="Genomic_DNA"/>
</dbReference>
<gene>
    <name evidence="2" type="ORF">ANN_05234</name>
</gene>
<protein>
    <submittedName>
        <fullName evidence="2">Uncharacterized protein</fullName>
    </submittedName>
</protein>
<feature type="compositionally biased region" description="Low complexity" evidence="1">
    <location>
        <begin position="400"/>
        <end position="411"/>
    </location>
</feature>
<feature type="compositionally biased region" description="Low complexity" evidence="1">
    <location>
        <begin position="767"/>
        <end position="779"/>
    </location>
</feature>
<proteinExistence type="predicted"/>